<feature type="compositionally biased region" description="Polar residues" evidence="1">
    <location>
        <begin position="329"/>
        <end position="338"/>
    </location>
</feature>
<keyword evidence="4" id="KW-1185">Reference proteome</keyword>
<dbReference type="PANTHER" id="PTHR35186">
    <property type="entry name" value="ANK_REP_REGION DOMAIN-CONTAINING PROTEIN"/>
    <property type="match status" value="1"/>
</dbReference>
<dbReference type="VEuPathDB" id="FungiDB:PV07_10096"/>
<evidence type="ECO:0000313" key="3">
    <source>
        <dbReference type="EMBL" id="KIW24378.1"/>
    </source>
</evidence>
<protein>
    <recommendedName>
        <fullName evidence="2">DUF7580 domain-containing protein</fullName>
    </recommendedName>
</protein>
<sequence length="631" mass="70838">MLCCKILKFWLIPGGNMAEAAGFVLAVVPMIISACEHYGEAARGIQRYRHANKGAEDLTMMLEIQEAIFRSANVRLLASCVGEDEARLMLRDFNHPGWKESGLIADYRARVGESQHAFTHSIKLINEHLENLRLTIDGFGKHSDLNEQDAHHAHHRKLSFKKRIRLAFSQSDIEQSLESLMKKTQNFSTLIAQTEPLQSRTSETKPTLSTRREIAKFARIRDAASNLYQTLGHACTKHASHQAHLSLESSCRDLESPPTDPLQVRFTMAFSQLTLKPQATVSDVSKPSAWLRIESSVSGTIQPDTDNVTLQHMQASAKRTRDSEDDESPQASTAQATSKQKRSVRFQCAQPVALPVVPAEEPILPNLCTNENFCLQLRNFINQARPSTKAVGYLGHQGSQRHLIYVDAKSQRVTQGNDTSLLKSLRQLLRSTSNAGPSSPILLHYERLRLARQLSIAVLQFRSTPWLANSWNSNEILVSTSQPSFTTTNDTTMTNSHEPFVSACIRNPYDTPARSNTLPSHTLIRNQLLFRLGVMLLEIAFQKPLDEMKETTDIDCQDDGNADFWAADRLRHQVSACLAPRYAEVVRKCIHCDFGKDFDLTATKLQEAFYQDVVCELKRLEDLFRAASTVG</sequence>
<evidence type="ECO:0000256" key="1">
    <source>
        <dbReference type="SAM" id="MobiDB-lite"/>
    </source>
</evidence>
<name>A0A0D2BZ29_9EURO</name>
<proteinExistence type="predicted"/>
<dbReference type="STRING" id="569365.A0A0D2BZ29"/>
<evidence type="ECO:0000313" key="4">
    <source>
        <dbReference type="Proteomes" id="UP000054466"/>
    </source>
</evidence>
<dbReference type="Pfam" id="PF24476">
    <property type="entry name" value="DUF7580"/>
    <property type="match status" value="1"/>
</dbReference>
<dbReference type="AlphaFoldDB" id="A0A0D2BZ29"/>
<dbReference type="PANTHER" id="PTHR35186:SF4">
    <property type="entry name" value="PRION-INHIBITION AND PROPAGATION HELO DOMAIN-CONTAINING PROTEIN"/>
    <property type="match status" value="1"/>
</dbReference>
<reference evidence="3 4" key="1">
    <citation type="submission" date="2015-01" db="EMBL/GenBank/DDBJ databases">
        <title>The Genome Sequence of Cladophialophora immunda CBS83496.</title>
        <authorList>
            <consortium name="The Broad Institute Genomics Platform"/>
            <person name="Cuomo C."/>
            <person name="de Hoog S."/>
            <person name="Gorbushina A."/>
            <person name="Stielow B."/>
            <person name="Teixiera M."/>
            <person name="Abouelleil A."/>
            <person name="Chapman S.B."/>
            <person name="Priest M."/>
            <person name="Young S.K."/>
            <person name="Wortman J."/>
            <person name="Nusbaum C."/>
            <person name="Birren B."/>
        </authorList>
    </citation>
    <scope>NUCLEOTIDE SEQUENCE [LARGE SCALE GENOMIC DNA]</scope>
    <source>
        <strain evidence="3 4">CBS 83496</strain>
    </source>
</reference>
<accession>A0A0D2BZ29</accession>
<feature type="region of interest" description="Disordered" evidence="1">
    <location>
        <begin position="312"/>
        <end position="340"/>
    </location>
</feature>
<dbReference type="OrthoDB" id="4160356at2759"/>
<organism evidence="3 4">
    <name type="scientific">Cladophialophora immunda</name>
    <dbReference type="NCBI Taxonomy" id="569365"/>
    <lineage>
        <taxon>Eukaryota</taxon>
        <taxon>Fungi</taxon>
        <taxon>Dikarya</taxon>
        <taxon>Ascomycota</taxon>
        <taxon>Pezizomycotina</taxon>
        <taxon>Eurotiomycetes</taxon>
        <taxon>Chaetothyriomycetidae</taxon>
        <taxon>Chaetothyriales</taxon>
        <taxon>Herpotrichiellaceae</taxon>
        <taxon>Cladophialophora</taxon>
    </lineage>
</organism>
<dbReference type="PROSITE" id="PS51257">
    <property type="entry name" value="PROKAR_LIPOPROTEIN"/>
    <property type="match status" value="1"/>
</dbReference>
<dbReference type="HOGENOM" id="CLU_026305_3_1_1"/>
<dbReference type="InterPro" id="IPR056002">
    <property type="entry name" value="DUF7580"/>
</dbReference>
<dbReference type="EMBL" id="KN847045">
    <property type="protein sequence ID" value="KIW24378.1"/>
    <property type="molecule type" value="Genomic_DNA"/>
</dbReference>
<dbReference type="RefSeq" id="XP_016244594.1">
    <property type="nucleotide sequence ID" value="XM_016397403.1"/>
</dbReference>
<evidence type="ECO:0000259" key="2">
    <source>
        <dbReference type="Pfam" id="PF24476"/>
    </source>
</evidence>
<gene>
    <name evidence="3" type="ORF">PV07_10096</name>
</gene>
<dbReference type="GeneID" id="27349290"/>
<feature type="domain" description="DUF7580" evidence="2">
    <location>
        <begin position="218"/>
        <end position="618"/>
    </location>
</feature>
<dbReference type="Proteomes" id="UP000054466">
    <property type="component" value="Unassembled WGS sequence"/>
</dbReference>